<dbReference type="AlphaFoldDB" id="A0A2I0HGN8"/>
<dbReference type="EMBL" id="PGOL01024463">
    <property type="protein sequence ID" value="PKI30842.1"/>
    <property type="molecule type" value="Genomic_DNA"/>
</dbReference>
<evidence type="ECO:0000313" key="2">
    <source>
        <dbReference type="EMBL" id="PKI30842.1"/>
    </source>
</evidence>
<dbReference type="Proteomes" id="UP000233551">
    <property type="component" value="Unassembled WGS sequence"/>
</dbReference>
<proteinExistence type="predicted"/>
<feature type="non-terminal residue" evidence="2">
    <location>
        <position position="70"/>
    </location>
</feature>
<protein>
    <submittedName>
        <fullName evidence="2">Uncharacterized protein</fullName>
    </submittedName>
</protein>
<feature type="non-terminal residue" evidence="2">
    <location>
        <position position="1"/>
    </location>
</feature>
<accession>A0A2I0HGN8</accession>
<feature type="region of interest" description="Disordered" evidence="1">
    <location>
        <begin position="1"/>
        <end position="70"/>
    </location>
</feature>
<organism evidence="2 3">
    <name type="scientific">Punica granatum</name>
    <name type="common">Pomegranate</name>
    <dbReference type="NCBI Taxonomy" id="22663"/>
    <lineage>
        <taxon>Eukaryota</taxon>
        <taxon>Viridiplantae</taxon>
        <taxon>Streptophyta</taxon>
        <taxon>Embryophyta</taxon>
        <taxon>Tracheophyta</taxon>
        <taxon>Spermatophyta</taxon>
        <taxon>Magnoliopsida</taxon>
        <taxon>eudicotyledons</taxon>
        <taxon>Gunneridae</taxon>
        <taxon>Pentapetalae</taxon>
        <taxon>rosids</taxon>
        <taxon>malvids</taxon>
        <taxon>Myrtales</taxon>
        <taxon>Lythraceae</taxon>
        <taxon>Punica</taxon>
    </lineage>
</organism>
<sequence length="70" mass="7551">VQPSRFGPARSAQSSPAETVGLDLTFDPLRLTQDSAQNARPNAPRGPVLDDPTRPPHARPNSPAQRPFQP</sequence>
<comment type="caution">
    <text evidence="2">The sequence shown here is derived from an EMBL/GenBank/DDBJ whole genome shotgun (WGS) entry which is preliminary data.</text>
</comment>
<evidence type="ECO:0000256" key="1">
    <source>
        <dbReference type="SAM" id="MobiDB-lite"/>
    </source>
</evidence>
<gene>
    <name evidence="2" type="ORF">CRG98_048767</name>
</gene>
<keyword evidence="3" id="KW-1185">Reference proteome</keyword>
<reference evidence="2 3" key="1">
    <citation type="submission" date="2017-11" db="EMBL/GenBank/DDBJ databases">
        <title>De-novo sequencing of pomegranate (Punica granatum L.) genome.</title>
        <authorList>
            <person name="Akparov Z."/>
            <person name="Amiraslanov A."/>
            <person name="Hajiyeva S."/>
            <person name="Abbasov M."/>
            <person name="Kaur K."/>
            <person name="Hamwieh A."/>
            <person name="Solovyev V."/>
            <person name="Salamov A."/>
            <person name="Braich B."/>
            <person name="Kosarev P."/>
            <person name="Mahmoud A."/>
            <person name="Hajiyev E."/>
            <person name="Babayeva S."/>
            <person name="Izzatullayeva V."/>
            <person name="Mammadov A."/>
            <person name="Mammadov A."/>
            <person name="Sharifova S."/>
            <person name="Ojaghi J."/>
            <person name="Eynullazada K."/>
            <person name="Bayramov B."/>
            <person name="Abdulazimova A."/>
            <person name="Shahmuradov I."/>
        </authorList>
    </citation>
    <scope>NUCLEOTIDE SEQUENCE [LARGE SCALE GENOMIC DNA]</scope>
    <source>
        <strain evidence="3">cv. AG2017</strain>
        <tissue evidence="2">Leaf</tissue>
    </source>
</reference>
<evidence type="ECO:0000313" key="3">
    <source>
        <dbReference type="Proteomes" id="UP000233551"/>
    </source>
</evidence>
<name>A0A2I0HGN8_PUNGR</name>